<feature type="domain" description="RHS protein conserved region" evidence="3">
    <location>
        <begin position="469"/>
        <end position="502"/>
    </location>
</feature>
<dbReference type="PANTHER" id="PTHR32305">
    <property type="match status" value="1"/>
</dbReference>
<evidence type="ECO:0008006" key="8">
    <source>
        <dbReference type="Google" id="ProtNLM"/>
    </source>
</evidence>
<organism evidence="6 7">
    <name type="scientific">Actimicrobium antarcticum</name>
    <dbReference type="NCBI Taxonomy" id="1051899"/>
    <lineage>
        <taxon>Bacteria</taxon>
        <taxon>Pseudomonadati</taxon>
        <taxon>Pseudomonadota</taxon>
        <taxon>Betaproteobacteria</taxon>
        <taxon>Burkholderiales</taxon>
        <taxon>Oxalobacteraceae</taxon>
        <taxon>Actimicrobium</taxon>
    </lineage>
</organism>
<proteinExistence type="predicted"/>
<evidence type="ECO:0000256" key="1">
    <source>
        <dbReference type="ARBA" id="ARBA00022737"/>
    </source>
</evidence>
<evidence type="ECO:0000313" key="6">
    <source>
        <dbReference type="EMBL" id="GAA4029260.1"/>
    </source>
</evidence>
<protein>
    <recommendedName>
        <fullName evidence="8">RHS repeat-associated core domain-containing protein</fullName>
    </recommendedName>
</protein>
<feature type="compositionally biased region" description="Low complexity" evidence="2">
    <location>
        <begin position="22"/>
        <end position="31"/>
    </location>
</feature>
<dbReference type="PANTHER" id="PTHR32305:SF15">
    <property type="entry name" value="PROTEIN RHSA-RELATED"/>
    <property type="match status" value="1"/>
</dbReference>
<gene>
    <name evidence="6" type="ORF">GCM10022212_29270</name>
</gene>
<comment type="caution">
    <text evidence="6">The sequence shown here is derived from an EMBL/GenBank/DDBJ whole genome shotgun (WGS) entry which is preliminary data.</text>
</comment>
<dbReference type="Proteomes" id="UP001501353">
    <property type="component" value="Unassembled WGS sequence"/>
</dbReference>
<evidence type="ECO:0000259" key="3">
    <source>
        <dbReference type="Pfam" id="PF03527"/>
    </source>
</evidence>
<dbReference type="InterPro" id="IPR045351">
    <property type="entry name" value="DUF6531"/>
</dbReference>
<dbReference type="RefSeq" id="WP_344764234.1">
    <property type="nucleotide sequence ID" value="NZ_BAAAZE010000012.1"/>
</dbReference>
<accession>A0ABP7TP79</accession>
<keyword evidence="7" id="KW-1185">Reference proteome</keyword>
<sequence>MTSANGAANPVETPQCTNGASTTGTTGTTGTPCEKAAGNPINIATGNKYQREVDMPALAGVLGLEIIRHYNSYFSGTDIPNGNLGRGWKLLYETDLYVSGKTLQVVQADGTRLVFNRDPLYPSRCSTANPANGTIVIRPTPGGNSYLWTQRDGRRMTFSALGKLEQIQIANGEFVSMQHDSRGHLLSADGRSTRPLVTDMDVRAFTGLAGFTHGNGLKTSLQHDRRTGQLTKLSTTASQPAAVALQTHQLGYDIGGRLTTITRNGTTEKYGYDGNDYLNRVDTPTEQVGWTYDLVGKRLAATALPSGTGTASIALVQALTYQPSSNRLQSVAQPEAQIAYDYDAAGNPVRIGTRSSVYGVTGRLIQVSDADKVVARYAYNAHSERIAKTVIAANGVATTTYFFCQGQQLDAEADGNCRVVAHHIDSGHIPLIKLDYPILNAQKFWWRAVLDWCTGWLGVDTDPRASHIYAIHTDHLGTPRSMTDAQQRSVWQATYAAFGKATVTVTATATLNLRFPGQYFDGETGGHYNYFSDDDPQTGRYIQSDPLGLNGGPNTYTYVGGNQLSFVDPLGLDRWGSYGYGRYIPSTNFSPSFREKLNFAETPEQRAFGQKLIDGFAGGICGSSKATTTLFRAVTEGEAAQIARTGTFIQVLT</sequence>
<feature type="region of interest" description="Disordered" evidence="2">
    <location>
        <begin position="1"/>
        <end position="34"/>
    </location>
</feature>
<dbReference type="NCBIfam" id="TIGR01643">
    <property type="entry name" value="YD_repeat_2x"/>
    <property type="match status" value="1"/>
</dbReference>
<dbReference type="NCBIfam" id="TIGR03696">
    <property type="entry name" value="Rhs_assc_core"/>
    <property type="match status" value="1"/>
</dbReference>
<dbReference type="InterPro" id="IPR022385">
    <property type="entry name" value="Rhs_assc_core"/>
</dbReference>
<evidence type="ECO:0000259" key="5">
    <source>
        <dbReference type="Pfam" id="PF25023"/>
    </source>
</evidence>
<dbReference type="PRINTS" id="PR00394">
    <property type="entry name" value="RHSPROTEIN"/>
</dbReference>
<feature type="compositionally biased region" description="Polar residues" evidence="2">
    <location>
        <begin position="1"/>
        <end position="21"/>
    </location>
</feature>
<dbReference type="Pfam" id="PF20148">
    <property type="entry name" value="DUF6531"/>
    <property type="match status" value="1"/>
</dbReference>
<dbReference type="InterPro" id="IPR006530">
    <property type="entry name" value="YD"/>
</dbReference>
<dbReference type="Gene3D" id="2.180.10.10">
    <property type="entry name" value="RHS repeat-associated core"/>
    <property type="match status" value="1"/>
</dbReference>
<dbReference type="Pfam" id="PF25023">
    <property type="entry name" value="TEN_YD-shell"/>
    <property type="match status" value="1"/>
</dbReference>
<keyword evidence="1" id="KW-0677">Repeat</keyword>
<dbReference type="InterPro" id="IPR001826">
    <property type="entry name" value="RHS"/>
</dbReference>
<feature type="domain" description="DUF6531" evidence="4">
    <location>
        <begin position="38"/>
        <end position="115"/>
    </location>
</feature>
<evidence type="ECO:0000259" key="4">
    <source>
        <dbReference type="Pfam" id="PF20148"/>
    </source>
</evidence>
<dbReference type="InterPro" id="IPR056823">
    <property type="entry name" value="TEN-like_YD-shell"/>
</dbReference>
<evidence type="ECO:0000256" key="2">
    <source>
        <dbReference type="SAM" id="MobiDB-lite"/>
    </source>
</evidence>
<reference evidence="7" key="1">
    <citation type="journal article" date="2019" name="Int. J. Syst. Evol. Microbiol.">
        <title>The Global Catalogue of Microorganisms (GCM) 10K type strain sequencing project: providing services to taxonomists for standard genome sequencing and annotation.</title>
        <authorList>
            <consortium name="The Broad Institute Genomics Platform"/>
            <consortium name="The Broad Institute Genome Sequencing Center for Infectious Disease"/>
            <person name="Wu L."/>
            <person name="Ma J."/>
        </authorList>
    </citation>
    <scope>NUCLEOTIDE SEQUENCE [LARGE SCALE GENOMIC DNA]</scope>
    <source>
        <strain evidence="7">JCM 16673</strain>
    </source>
</reference>
<feature type="domain" description="Teneurin-like YD-shell" evidence="5">
    <location>
        <begin position="230"/>
        <end position="389"/>
    </location>
</feature>
<dbReference type="InterPro" id="IPR050708">
    <property type="entry name" value="T6SS_VgrG/RHS"/>
</dbReference>
<dbReference type="Pfam" id="PF03527">
    <property type="entry name" value="RHS"/>
    <property type="match status" value="1"/>
</dbReference>
<dbReference type="EMBL" id="BAAAZE010000012">
    <property type="protein sequence ID" value="GAA4029260.1"/>
    <property type="molecule type" value="Genomic_DNA"/>
</dbReference>
<evidence type="ECO:0000313" key="7">
    <source>
        <dbReference type="Proteomes" id="UP001501353"/>
    </source>
</evidence>
<name>A0ABP7TP79_9BURK</name>